<evidence type="ECO:0000313" key="2">
    <source>
        <dbReference type="Proteomes" id="UP001219525"/>
    </source>
</evidence>
<proteinExistence type="predicted"/>
<keyword evidence="2" id="KW-1185">Reference proteome</keyword>
<dbReference type="EMBL" id="JARJCW010000020">
    <property type="protein sequence ID" value="KAJ7214092.1"/>
    <property type="molecule type" value="Genomic_DNA"/>
</dbReference>
<comment type="caution">
    <text evidence="1">The sequence shown here is derived from an EMBL/GenBank/DDBJ whole genome shotgun (WGS) entry which is preliminary data.</text>
</comment>
<dbReference type="AlphaFoldDB" id="A0AAD6VIW5"/>
<accession>A0AAD6VIW5</accession>
<gene>
    <name evidence="1" type="ORF">GGX14DRAFT_563674</name>
</gene>
<dbReference type="Proteomes" id="UP001219525">
    <property type="component" value="Unassembled WGS sequence"/>
</dbReference>
<reference evidence="1" key="1">
    <citation type="submission" date="2023-03" db="EMBL/GenBank/DDBJ databases">
        <title>Massive genome expansion in bonnet fungi (Mycena s.s.) driven by repeated elements and novel gene families across ecological guilds.</title>
        <authorList>
            <consortium name="Lawrence Berkeley National Laboratory"/>
            <person name="Harder C.B."/>
            <person name="Miyauchi S."/>
            <person name="Viragh M."/>
            <person name="Kuo A."/>
            <person name="Thoen E."/>
            <person name="Andreopoulos B."/>
            <person name="Lu D."/>
            <person name="Skrede I."/>
            <person name="Drula E."/>
            <person name="Henrissat B."/>
            <person name="Morin E."/>
            <person name="Kohler A."/>
            <person name="Barry K."/>
            <person name="LaButti K."/>
            <person name="Morin E."/>
            <person name="Salamov A."/>
            <person name="Lipzen A."/>
            <person name="Mereny Z."/>
            <person name="Hegedus B."/>
            <person name="Baldrian P."/>
            <person name="Stursova M."/>
            <person name="Weitz H."/>
            <person name="Taylor A."/>
            <person name="Grigoriev I.V."/>
            <person name="Nagy L.G."/>
            <person name="Martin F."/>
            <person name="Kauserud H."/>
        </authorList>
    </citation>
    <scope>NUCLEOTIDE SEQUENCE</scope>
    <source>
        <strain evidence="1">9144</strain>
    </source>
</reference>
<sequence length="213" mass="23215">MTFRKPPIGLRNAVTICACRGVKAAVPCLPCLALLKRRGAGSYSATWPNDADSGTVTGLLDVALALCHLGEGVGGRPDEPATTQAFCPHPLCLALCHYHTQSYCHHNPYHEPHHSPTTHRDHSTDHRTDGDIQFSHQFIQDALKRSDASRGVLKSFSLLCRPTELMTQDYLALRVSLSAEADAIHLINNGGHMAGAWCRVTPYMQKKVAVPST</sequence>
<protein>
    <submittedName>
        <fullName evidence="1">Uncharacterized protein</fullName>
    </submittedName>
</protein>
<evidence type="ECO:0000313" key="1">
    <source>
        <dbReference type="EMBL" id="KAJ7214092.1"/>
    </source>
</evidence>
<name>A0AAD6VIW5_9AGAR</name>
<organism evidence="1 2">
    <name type="scientific">Mycena pura</name>
    <dbReference type="NCBI Taxonomy" id="153505"/>
    <lineage>
        <taxon>Eukaryota</taxon>
        <taxon>Fungi</taxon>
        <taxon>Dikarya</taxon>
        <taxon>Basidiomycota</taxon>
        <taxon>Agaricomycotina</taxon>
        <taxon>Agaricomycetes</taxon>
        <taxon>Agaricomycetidae</taxon>
        <taxon>Agaricales</taxon>
        <taxon>Marasmiineae</taxon>
        <taxon>Mycenaceae</taxon>
        <taxon>Mycena</taxon>
    </lineage>
</organism>